<keyword evidence="8" id="KW-1185">Reference proteome</keyword>
<keyword evidence="5" id="KW-1133">Transmembrane helix</keyword>
<dbReference type="PANTHER" id="PTHR46121">
    <property type="entry name" value="STEROIDOGENIC ACUTE REGULATORY PROTEIN-LIKE"/>
    <property type="match status" value="1"/>
</dbReference>
<feature type="transmembrane region" description="Helical" evidence="5">
    <location>
        <begin position="46"/>
        <end position="65"/>
    </location>
</feature>
<dbReference type="GO" id="GO:0031902">
    <property type="term" value="C:late endosome membrane"/>
    <property type="evidence" value="ECO:0007669"/>
    <property type="project" value="TreeGrafter"/>
</dbReference>
<feature type="region of interest" description="Disordered" evidence="4">
    <location>
        <begin position="1"/>
        <end position="28"/>
    </location>
</feature>
<proteinExistence type="predicted"/>
<evidence type="ECO:0000256" key="2">
    <source>
        <dbReference type="ARBA" id="ARBA00022692"/>
    </source>
</evidence>
<keyword evidence="2 5" id="KW-0812">Transmembrane</keyword>
<evidence type="ECO:0000313" key="7">
    <source>
        <dbReference type="EMBL" id="CAH3154872.1"/>
    </source>
</evidence>
<sequence>MMMSSLVSQDYDAESGSHHSAPGTSYPSSGLATSATHRRFSPARRLFCLLALFDFLATLFIWILYAHGLSGEFKEVIKSDVQKYNKKSLCDLVMLALWRMTVLLLAYALYVSRKWYAVGCPKDGTSAYLYYVPVLSSLILSWVEVWVFDFKVCYTNDYLLRKYSLECRKESEIFWFCINSVCDWSRKSAPSS</sequence>
<dbReference type="PROSITE" id="PS51439">
    <property type="entry name" value="MENTAL"/>
    <property type="match status" value="1"/>
</dbReference>
<evidence type="ECO:0000259" key="6">
    <source>
        <dbReference type="PROSITE" id="PS51439"/>
    </source>
</evidence>
<keyword evidence="3 5" id="KW-0472">Membrane</keyword>
<feature type="transmembrane region" description="Helical" evidence="5">
    <location>
        <begin position="128"/>
        <end position="148"/>
    </location>
</feature>
<evidence type="ECO:0000256" key="3">
    <source>
        <dbReference type="ARBA" id="ARBA00023136"/>
    </source>
</evidence>
<evidence type="ECO:0000256" key="5">
    <source>
        <dbReference type="SAM" id="Phobius"/>
    </source>
</evidence>
<comment type="caution">
    <text evidence="7">The sequence shown here is derived from an EMBL/GenBank/DDBJ whole genome shotgun (WGS) entry which is preliminary data.</text>
</comment>
<comment type="subcellular location">
    <subcellularLocation>
        <location evidence="1">Membrane</location>
        <topology evidence="1">Multi-pass membrane protein</topology>
    </subcellularLocation>
</comment>
<feature type="domain" description="MENTAL" evidence="6">
    <location>
        <begin position="40"/>
        <end position="192"/>
    </location>
</feature>
<evidence type="ECO:0000256" key="1">
    <source>
        <dbReference type="ARBA" id="ARBA00004141"/>
    </source>
</evidence>
<dbReference type="InterPro" id="IPR051869">
    <property type="entry name" value="STARD3"/>
</dbReference>
<dbReference type="GO" id="GO:0005789">
    <property type="term" value="C:endoplasmic reticulum membrane"/>
    <property type="evidence" value="ECO:0007669"/>
    <property type="project" value="TreeGrafter"/>
</dbReference>
<evidence type="ECO:0000256" key="4">
    <source>
        <dbReference type="SAM" id="MobiDB-lite"/>
    </source>
</evidence>
<dbReference type="Proteomes" id="UP001159428">
    <property type="component" value="Unassembled WGS sequence"/>
</dbReference>
<evidence type="ECO:0000313" key="8">
    <source>
        <dbReference type="Proteomes" id="UP001159428"/>
    </source>
</evidence>
<dbReference type="GO" id="GO:0005765">
    <property type="term" value="C:lysosomal membrane"/>
    <property type="evidence" value="ECO:0007669"/>
    <property type="project" value="TreeGrafter"/>
</dbReference>
<protein>
    <recommendedName>
        <fullName evidence="6">MENTAL domain-containing protein</fullName>
    </recommendedName>
</protein>
<dbReference type="EMBL" id="CALNXJ010000056">
    <property type="protein sequence ID" value="CAH3154872.1"/>
    <property type="molecule type" value="Genomic_DNA"/>
</dbReference>
<dbReference type="GO" id="GO:0140284">
    <property type="term" value="C:endoplasmic reticulum-endosome membrane contact site"/>
    <property type="evidence" value="ECO:0007669"/>
    <property type="project" value="TreeGrafter"/>
</dbReference>
<dbReference type="Pfam" id="PF10457">
    <property type="entry name" value="MENTAL"/>
    <property type="match status" value="1"/>
</dbReference>
<feature type="transmembrane region" description="Helical" evidence="5">
    <location>
        <begin position="96"/>
        <end position="116"/>
    </location>
</feature>
<dbReference type="GO" id="GO:0099044">
    <property type="term" value="P:vesicle tethering to endoplasmic reticulum"/>
    <property type="evidence" value="ECO:0007669"/>
    <property type="project" value="TreeGrafter"/>
</dbReference>
<accession>A0AAU9XPG3</accession>
<dbReference type="PANTHER" id="PTHR46121:SF4">
    <property type="entry name" value="STEROIDOGENIC ACUTE REGULATORY PROTEIN-LIKE"/>
    <property type="match status" value="1"/>
</dbReference>
<reference evidence="7 8" key="1">
    <citation type="submission" date="2022-05" db="EMBL/GenBank/DDBJ databases">
        <authorList>
            <consortium name="Genoscope - CEA"/>
            <person name="William W."/>
        </authorList>
    </citation>
    <scope>NUCLEOTIDE SEQUENCE [LARGE SCALE GENOMIC DNA]</scope>
</reference>
<dbReference type="InterPro" id="IPR019498">
    <property type="entry name" value="MENTAL"/>
</dbReference>
<organism evidence="7 8">
    <name type="scientific">Pocillopora meandrina</name>
    <dbReference type="NCBI Taxonomy" id="46732"/>
    <lineage>
        <taxon>Eukaryota</taxon>
        <taxon>Metazoa</taxon>
        <taxon>Cnidaria</taxon>
        <taxon>Anthozoa</taxon>
        <taxon>Hexacorallia</taxon>
        <taxon>Scleractinia</taxon>
        <taxon>Astrocoeniina</taxon>
        <taxon>Pocilloporidae</taxon>
        <taxon>Pocillopora</taxon>
    </lineage>
</organism>
<name>A0AAU9XPG3_9CNID</name>
<gene>
    <name evidence="7" type="ORF">PMEA_00027763</name>
</gene>
<dbReference type="AlphaFoldDB" id="A0AAU9XPG3"/>